<evidence type="ECO:0000313" key="2">
    <source>
        <dbReference type="Proteomes" id="UP000838821"/>
    </source>
</evidence>
<gene>
    <name evidence="1" type="ORF">PAECIP111891_06073</name>
</gene>
<organism evidence="1 2">
    <name type="scientific">Paenibacillus allorhizoplanae</name>
    <dbReference type="NCBI Taxonomy" id="2905648"/>
    <lineage>
        <taxon>Bacteria</taxon>
        <taxon>Bacillati</taxon>
        <taxon>Bacillota</taxon>
        <taxon>Bacilli</taxon>
        <taxon>Bacillales</taxon>
        <taxon>Paenibacillaceae</taxon>
        <taxon>Paenibacillus</taxon>
    </lineage>
</organism>
<dbReference type="InterPro" id="IPR049825">
    <property type="entry name" value="Lasso_PadeA-like"/>
</dbReference>
<dbReference type="EMBL" id="CAKMMW010000028">
    <property type="protein sequence ID" value="CAH1227119.1"/>
    <property type="molecule type" value="Genomic_DNA"/>
</dbReference>
<dbReference type="Proteomes" id="UP000838821">
    <property type="component" value="Unassembled WGS sequence"/>
</dbReference>
<dbReference type="RefSeq" id="WP_236292266.1">
    <property type="nucleotide sequence ID" value="NZ_CAKMMW010000028.1"/>
</dbReference>
<evidence type="ECO:0000313" key="1">
    <source>
        <dbReference type="EMBL" id="CAH1227119.1"/>
    </source>
</evidence>
<keyword evidence="2" id="KW-1185">Reference proteome</keyword>
<name>A0ABM9CYI0_9BACL</name>
<proteinExistence type="predicted"/>
<accession>A0ABM9CYI0</accession>
<protein>
    <recommendedName>
        <fullName evidence="3">Paeninodin family lasso peptide</fullName>
    </recommendedName>
</protein>
<sequence length="52" mass="5643">MKNSWVAPVLEVLDVSFTMGGPGNAIADSYCTNNQDFENHDDMSNNSCQMGS</sequence>
<dbReference type="NCBIfam" id="NF033524">
    <property type="entry name" value="lasso_PadeA_fam"/>
    <property type="match status" value="1"/>
</dbReference>
<comment type="caution">
    <text evidence="1">The sequence shown here is derived from an EMBL/GenBank/DDBJ whole genome shotgun (WGS) entry which is preliminary data.</text>
</comment>
<reference evidence="1" key="1">
    <citation type="submission" date="2022-01" db="EMBL/GenBank/DDBJ databases">
        <authorList>
            <person name="Criscuolo A."/>
        </authorList>
    </citation>
    <scope>NUCLEOTIDE SEQUENCE</scope>
    <source>
        <strain evidence="1">CIP111891</strain>
    </source>
</reference>
<evidence type="ECO:0008006" key="3">
    <source>
        <dbReference type="Google" id="ProtNLM"/>
    </source>
</evidence>